<evidence type="ECO:0000256" key="4">
    <source>
        <dbReference type="ARBA" id="ARBA00022502"/>
    </source>
</evidence>
<dbReference type="STRING" id="3088.A0A383W0W6"/>
<name>A0A383W0W6_TETOB</name>
<comment type="similarity">
    <text evidence="3">Belongs to the PIGU family.</text>
</comment>
<feature type="region of interest" description="Disordered" evidence="9">
    <location>
        <begin position="172"/>
        <end position="214"/>
    </location>
</feature>
<evidence type="ECO:0000313" key="12">
    <source>
        <dbReference type="Proteomes" id="UP000256970"/>
    </source>
</evidence>
<evidence type="ECO:0000256" key="3">
    <source>
        <dbReference type="ARBA" id="ARBA00010026"/>
    </source>
</evidence>
<keyword evidence="5 10" id="KW-0812">Transmembrane</keyword>
<keyword evidence="4" id="KW-0337">GPI-anchor biosynthesis</keyword>
<feature type="transmembrane region" description="Helical" evidence="10">
    <location>
        <begin position="425"/>
        <end position="445"/>
    </location>
</feature>
<evidence type="ECO:0000256" key="8">
    <source>
        <dbReference type="ARBA" id="ARBA00023136"/>
    </source>
</evidence>
<dbReference type="EMBL" id="FNXT01001044">
    <property type="protein sequence ID" value="SZX71335.1"/>
    <property type="molecule type" value="Genomic_DNA"/>
</dbReference>
<feature type="transmembrane region" description="Helical" evidence="10">
    <location>
        <begin position="44"/>
        <end position="66"/>
    </location>
</feature>
<gene>
    <name evidence="11" type="ORF">BQ4739_LOCUS11467</name>
</gene>
<evidence type="ECO:0000256" key="7">
    <source>
        <dbReference type="ARBA" id="ARBA00022989"/>
    </source>
</evidence>
<keyword evidence="7 10" id="KW-1133">Transmembrane helix</keyword>
<protein>
    <recommendedName>
        <fullName evidence="13">GPI transamidase subunit PIG-U</fullName>
    </recommendedName>
</protein>
<comment type="pathway">
    <text evidence="2">Glycolipid biosynthesis; glycosylphosphatidylinositol-anchor biosynthesis.</text>
</comment>
<keyword evidence="8 10" id="KW-0472">Membrane</keyword>
<feature type="transmembrane region" description="Helical" evidence="10">
    <location>
        <begin position="330"/>
        <end position="347"/>
    </location>
</feature>
<accession>A0A383W0W6</accession>
<feature type="compositionally biased region" description="Low complexity" evidence="9">
    <location>
        <begin position="183"/>
        <end position="205"/>
    </location>
</feature>
<proteinExistence type="inferred from homology"/>
<feature type="transmembrane region" description="Helical" evidence="10">
    <location>
        <begin position="233"/>
        <end position="252"/>
    </location>
</feature>
<organism evidence="11 12">
    <name type="scientific">Tetradesmus obliquus</name>
    <name type="common">Green alga</name>
    <name type="synonym">Acutodesmus obliquus</name>
    <dbReference type="NCBI Taxonomy" id="3088"/>
    <lineage>
        <taxon>Eukaryota</taxon>
        <taxon>Viridiplantae</taxon>
        <taxon>Chlorophyta</taxon>
        <taxon>core chlorophytes</taxon>
        <taxon>Chlorophyceae</taxon>
        <taxon>CS clade</taxon>
        <taxon>Sphaeropleales</taxon>
        <taxon>Scenedesmaceae</taxon>
        <taxon>Tetradesmus</taxon>
    </lineage>
</organism>
<sequence length="491" mass="53151">MLKTREGIRLLQLGISPYEGDSCHIPPLWLAVVAPWVQHRVLCVLPNMVCDVVAAAALLLAAAHLFDHPAGPASRRRDAPWLSPQQLSLLYLLQPFAVLACVAGSSTSAENMGVLLAVAGGVTRNAPMAAAGVAVGTYMGLHPALLVVPLLLLMWRGPEDVLQHVPGPVPPVVMPSSKHRSRAGPSAGSQADGSSSSSHTTAAGSQLQNGTQHEQAAGSSGAELCAEQQRSSALCLLFVGMLACCAGALVMLSDTMLQQHSQAQCLPAVLQWVQRQVGIAHSQQPLQLQSCWAVRVYKLPLLLEDYTPNIGLWWYFFTEMFAAFRPFFTFVFHSFAVVLAVPVAIRFNNRPLFAVWVQLFISCMFKPYASVGDMVPWLALLPLLQQQLQCVKAGLFFVNSFVLLLVLGLAMWHQWINVDAANSNFFYSITLLLGVWESVFLTHLVRLTAQLDRRLAGKRLELSVDDLDDDEDAAAAADSAAVDAAGKDKNA</sequence>
<comment type="subcellular location">
    <subcellularLocation>
        <location evidence="1">Endoplasmic reticulum membrane</location>
        <topology evidence="1">Multi-pass membrane protein</topology>
    </subcellularLocation>
</comment>
<dbReference type="Proteomes" id="UP000256970">
    <property type="component" value="Unassembled WGS sequence"/>
</dbReference>
<evidence type="ECO:0000256" key="1">
    <source>
        <dbReference type="ARBA" id="ARBA00004477"/>
    </source>
</evidence>
<evidence type="ECO:0000256" key="10">
    <source>
        <dbReference type="SAM" id="Phobius"/>
    </source>
</evidence>
<evidence type="ECO:0000313" key="11">
    <source>
        <dbReference type="EMBL" id="SZX71335.1"/>
    </source>
</evidence>
<evidence type="ECO:0000256" key="2">
    <source>
        <dbReference type="ARBA" id="ARBA00004687"/>
    </source>
</evidence>
<evidence type="ECO:0000256" key="5">
    <source>
        <dbReference type="ARBA" id="ARBA00022692"/>
    </source>
</evidence>
<dbReference type="AlphaFoldDB" id="A0A383W0W6"/>
<dbReference type="GO" id="GO:0042765">
    <property type="term" value="C:GPI-anchor transamidase complex"/>
    <property type="evidence" value="ECO:0007669"/>
    <property type="project" value="InterPro"/>
</dbReference>
<dbReference type="PANTHER" id="PTHR13121">
    <property type="entry name" value="GPI TRANSAMIDASE COMPONENT PIG-U"/>
    <property type="match status" value="1"/>
</dbReference>
<keyword evidence="12" id="KW-1185">Reference proteome</keyword>
<evidence type="ECO:0008006" key="13">
    <source>
        <dbReference type="Google" id="ProtNLM"/>
    </source>
</evidence>
<dbReference type="GO" id="GO:0006506">
    <property type="term" value="P:GPI anchor biosynthetic process"/>
    <property type="evidence" value="ECO:0007669"/>
    <property type="project" value="UniProtKB-UniPathway"/>
</dbReference>
<feature type="transmembrane region" description="Helical" evidence="10">
    <location>
        <begin position="393"/>
        <end position="413"/>
    </location>
</feature>
<dbReference type="GO" id="GO:0016255">
    <property type="term" value="P:attachment of GPI anchor to protein"/>
    <property type="evidence" value="ECO:0007669"/>
    <property type="project" value="InterPro"/>
</dbReference>
<dbReference type="InterPro" id="IPR009600">
    <property type="entry name" value="PIG-U"/>
</dbReference>
<dbReference type="PANTHER" id="PTHR13121:SF0">
    <property type="entry name" value="PHOSPHATIDYLINOSITOL GLYCAN ANCHOR BIOSYNTHESIS CLASS U PROTEIN"/>
    <property type="match status" value="1"/>
</dbReference>
<reference evidence="11 12" key="1">
    <citation type="submission" date="2016-10" db="EMBL/GenBank/DDBJ databases">
        <authorList>
            <person name="Cai Z."/>
        </authorList>
    </citation>
    <scope>NUCLEOTIDE SEQUENCE [LARGE SCALE GENOMIC DNA]</scope>
</reference>
<dbReference type="UniPathway" id="UPA00196"/>
<evidence type="ECO:0000256" key="6">
    <source>
        <dbReference type="ARBA" id="ARBA00022824"/>
    </source>
</evidence>
<feature type="transmembrane region" description="Helical" evidence="10">
    <location>
        <begin position="129"/>
        <end position="153"/>
    </location>
</feature>
<dbReference type="Pfam" id="PF06728">
    <property type="entry name" value="PIG-U"/>
    <property type="match status" value="1"/>
</dbReference>
<evidence type="ECO:0000256" key="9">
    <source>
        <dbReference type="SAM" id="MobiDB-lite"/>
    </source>
</evidence>
<keyword evidence="6" id="KW-0256">Endoplasmic reticulum</keyword>